<dbReference type="InterPro" id="IPR026669">
    <property type="entry name" value="Arsenite_MeTrfase-like"/>
</dbReference>
<evidence type="ECO:0000256" key="8">
    <source>
        <dbReference type="ARBA" id="ARBA00048428"/>
    </source>
</evidence>
<dbReference type="RefSeq" id="XP_013267560.1">
    <property type="nucleotide sequence ID" value="XM_013412106.1"/>
</dbReference>
<dbReference type="GeneID" id="25298634"/>
<dbReference type="InterPro" id="IPR029063">
    <property type="entry name" value="SAM-dependent_MTases_sf"/>
</dbReference>
<dbReference type="AlphaFoldDB" id="A0A0D2I3Q8"/>
<keyword evidence="1" id="KW-0808">Transferase</keyword>
<dbReference type="CDD" id="cd02440">
    <property type="entry name" value="AdoMet_MTases"/>
    <property type="match status" value="1"/>
</dbReference>
<dbReference type="PANTHER" id="PTHR43675:SF8">
    <property type="entry name" value="ARSENITE METHYLTRANSFERASE"/>
    <property type="match status" value="1"/>
</dbReference>
<evidence type="ECO:0000256" key="1">
    <source>
        <dbReference type="ARBA" id="ARBA00022679"/>
    </source>
</evidence>
<evidence type="ECO:0000256" key="3">
    <source>
        <dbReference type="ARBA" id="ARBA00034487"/>
    </source>
</evidence>
<evidence type="ECO:0000313" key="10">
    <source>
        <dbReference type="EMBL" id="KIX00424.1"/>
    </source>
</evidence>
<evidence type="ECO:0000259" key="9">
    <source>
        <dbReference type="Pfam" id="PF13847"/>
    </source>
</evidence>
<sequence length="304" mass="32247">MDASTIYRAVNRKYSSIASSAHSDDQVQDSKNAHVATSFGYSAEDLASLPSGTNLGLSCGNPLATANIQPFDTMLDLGSGGGLDCLIAAKQMLKADASPKGKIYGVDRNENMIALARKNAAQANLPEGLVEFIEAPISDIALPDAVVDLIVSNCVINLVPDQDKPKVFREIYRLLKPGGRVAVSDLLAKKTLPEHVRRDAALLVGCVAGASLVEEYRRWMLEAGFGGESIVFVNTGRDLNVYHDESGTASCCATKEGEEKKCCGGGNINSAEGEAAAGIDNKKIDFNEWVASYQIYAVKGDAGQ</sequence>
<evidence type="ECO:0000256" key="7">
    <source>
        <dbReference type="ARBA" id="ARBA00047943"/>
    </source>
</evidence>
<dbReference type="SUPFAM" id="SSF53335">
    <property type="entry name" value="S-adenosyl-L-methionine-dependent methyltransferases"/>
    <property type="match status" value="1"/>
</dbReference>
<comment type="catalytic activity">
    <reaction evidence="7">
        <text>arsenic triglutathione + 2 [thioredoxin]-dithiol + 2 S-adenosyl-L-methionine + H2O = dimethylarsinous acid + 2 [thioredoxin]-disulfide + 3 glutathione + 2 S-adenosyl-L-homocysteine + 2 H(+)</text>
        <dbReference type="Rhea" id="RHEA:69464"/>
        <dbReference type="Rhea" id="RHEA-COMP:10698"/>
        <dbReference type="Rhea" id="RHEA-COMP:10700"/>
        <dbReference type="ChEBI" id="CHEBI:15377"/>
        <dbReference type="ChEBI" id="CHEBI:15378"/>
        <dbReference type="ChEBI" id="CHEBI:23808"/>
        <dbReference type="ChEBI" id="CHEBI:29950"/>
        <dbReference type="ChEBI" id="CHEBI:50058"/>
        <dbReference type="ChEBI" id="CHEBI:57856"/>
        <dbReference type="ChEBI" id="CHEBI:57925"/>
        <dbReference type="ChEBI" id="CHEBI:59789"/>
        <dbReference type="ChEBI" id="CHEBI:183640"/>
        <dbReference type="EC" id="2.1.1.137"/>
    </reaction>
</comment>
<comment type="similarity">
    <text evidence="3">Belongs to the methyltransferase superfamily. Arsenite methyltransferase family.</text>
</comment>
<gene>
    <name evidence="10" type="ORF">Z518_10563</name>
</gene>
<dbReference type="EC" id="2.1.1.137" evidence="4"/>
<dbReference type="PANTHER" id="PTHR43675">
    <property type="entry name" value="ARSENITE METHYLTRANSFERASE"/>
    <property type="match status" value="1"/>
</dbReference>
<evidence type="ECO:0000256" key="5">
    <source>
        <dbReference type="ARBA" id="ARBA00034545"/>
    </source>
</evidence>
<proteinExistence type="inferred from homology"/>
<evidence type="ECO:0000256" key="6">
    <source>
        <dbReference type="ARBA" id="ARBA00047941"/>
    </source>
</evidence>
<dbReference type="Proteomes" id="UP000053617">
    <property type="component" value="Unassembled WGS sequence"/>
</dbReference>
<protein>
    <recommendedName>
        <fullName evidence="5">Arsenite methyltransferase</fullName>
        <ecNumber evidence="4">2.1.1.137</ecNumber>
    </recommendedName>
</protein>
<dbReference type="OrthoDB" id="10017101at2759"/>
<dbReference type="InterPro" id="IPR025714">
    <property type="entry name" value="Methyltranfer_dom"/>
</dbReference>
<dbReference type="STRING" id="1442369.A0A0D2I3Q8"/>
<name>A0A0D2I3Q8_9EURO</name>
<comment type="catalytic activity">
    <reaction evidence="8">
        <text>arsenic triglutathione + 3 [thioredoxin]-dithiol + 3 S-adenosyl-L-methionine = trimethylarsine + 3 [thioredoxin]-disulfide + 3 glutathione + 3 S-adenosyl-L-homocysteine + 3 H(+)</text>
        <dbReference type="Rhea" id="RHEA:69432"/>
        <dbReference type="Rhea" id="RHEA-COMP:10698"/>
        <dbReference type="Rhea" id="RHEA-COMP:10700"/>
        <dbReference type="ChEBI" id="CHEBI:15378"/>
        <dbReference type="ChEBI" id="CHEBI:27130"/>
        <dbReference type="ChEBI" id="CHEBI:29950"/>
        <dbReference type="ChEBI" id="CHEBI:50058"/>
        <dbReference type="ChEBI" id="CHEBI:57856"/>
        <dbReference type="ChEBI" id="CHEBI:57925"/>
        <dbReference type="ChEBI" id="CHEBI:59789"/>
        <dbReference type="ChEBI" id="CHEBI:183640"/>
        <dbReference type="EC" id="2.1.1.137"/>
    </reaction>
</comment>
<feature type="domain" description="Methyltransferase" evidence="9">
    <location>
        <begin position="73"/>
        <end position="224"/>
    </location>
</feature>
<dbReference type="GO" id="GO:0030791">
    <property type="term" value="F:arsenite methyltransferase activity"/>
    <property type="evidence" value="ECO:0007669"/>
    <property type="project" value="UniProtKB-EC"/>
</dbReference>
<evidence type="ECO:0000256" key="2">
    <source>
        <dbReference type="ARBA" id="ARBA00022691"/>
    </source>
</evidence>
<dbReference type="EMBL" id="KN847483">
    <property type="protein sequence ID" value="KIX00424.1"/>
    <property type="molecule type" value="Genomic_DNA"/>
</dbReference>
<dbReference type="VEuPathDB" id="FungiDB:Z518_10563"/>
<dbReference type="Pfam" id="PF13847">
    <property type="entry name" value="Methyltransf_31"/>
    <property type="match status" value="1"/>
</dbReference>
<evidence type="ECO:0000256" key="4">
    <source>
        <dbReference type="ARBA" id="ARBA00034521"/>
    </source>
</evidence>
<accession>A0A0D2I3Q8</accession>
<organism evidence="10 11">
    <name type="scientific">Rhinocladiella mackenziei CBS 650.93</name>
    <dbReference type="NCBI Taxonomy" id="1442369"/>
    <lineage>
        <taxon>Eukaryota</taxon>
        <taxon>Fungi</taxon>
        <taxon>Dikarya</taxon>
        <taxon>Ascomycota</taxon>
        <taxon>Pezizomycotina</taxon>
        <taxon>Eurotiomycetes</taxon>
        <taxon>Chaetothyriomycetidae</taxon>
        <taxon>Chaetothyriales</taxon>
        <taxon>Herpotrichiellaceae</taxon>
        <taxon>Rhinocladiella</taxon>
    </lineage>
</organism>
<reference evidence="10 11" key="1">
    <citation type="submission" date="2015-01" db="EMBL/GenBank/DDBJ databases">
        <title>The Genome Sequence of Rhinocladiella mackenzie CBS 650.93.</title>
        <authorList>
            <consortium name="The Broad Institute Genomics Platform"/>
            <person name="Cuomo C."/>
            <person name="de Hoog S."/>
            <person name="Gorbushina A."/>
            <person name="Stielow B."/>
            <person name="Teixiera M."/>
            <person name="Abouelleil A."/>
            <person name="Chapman S.B."/>
            <person name="Priest M."/>
            <person name="Young S.K."/>
            <person name="Wortman J."/>
            <person name="Nusbaum C."/>
            <person name="Birren B."/>
        </authorList>
    </citation>
    <scope>NUCLEOTIDE SEQUENCE [LARGE SCALE GENOMIC DNA]</scope>
    <source>
        <strain evidence="10 11">CBS 650.93</strain>
    </source>
</reference>
<keyword evidence="2" id="KW-0949">S-adenosyl-L-methionine</keyword>
<comment type="catalytic activity">
    <reaction evidence="6">
        <text>arsenic triglutathione + [thioredoxin]-dithiol + S-adenosyl-L-methionine + 2 H2O = methylarsonous acid + [thioredoxin]-disulfide + 3 glutathione + S-adenosyl-L-homocysteine + H(+)</text>
        <dbReference type="Rhea" id="RHEA:69460"/>
        <dbReference type="Rhea" id="RHEA-COMP:10698"/>
        <dbReference type="Rhea" id="RHEA-COMP:10700"/>
        <dbReference type="ChEBI" id="CHEBI:15377"/>
        <dbReference type="ChEBI" id="CHEBI:15378"/>
        <dbReference type="ChEBI" id="CHEBI:17826"/>
        <dbReference type="ChEBI" id="CHEBI:29950"/>
        <dbReference type="ChEBI" id="CHEBI:50058"/>
        <dbReference type="ChEBI" id="CHEBI:57856"/>
        <dbReference type="ChEBI" id="CHEBI:57925"/>
        <dbReference type="ChEBI" id="CHEBI:59789"/>
        <dbReference type="ChEBI" id="CHEBI:183640"/>
        <dbReference type="EC" id="2.1.1.137"/>
    </reaction>
</comment>
<dbReference type="HOGENOM" id="CLU_052868_3_1_1"/>
<evidence type="ECO:0000313" key="11">
    <source>
        <dbReference type="Proteomes" id="UP000053617"/>
    </source>
</evidence>
<keyword evidence="11" id="KW-1185">Reference proteome</keyword>
<dbReference type="Gene3D" id="3.40.50.150">
    <property type="entry name" value="Vaccinia Virus protein VP39"/>
    <property type="match status" value="1"/>
</dbReference>